<evidence type="ECO:0000259" key="4">
    <source>
        <dbReference type="PROSITE" id="PS51755"/>
    </source>
</evidence>
<dbReference type="InterPro" id="IPR049945">
    <property type="entry name" value="AAA_22"/>
</dbReference>
<dbReference type="SUPFAM" id="SSF52540">
    <property type="entry name" value="P-loop containing nucleoside triphosphate hydrolases"/>
    <property type="match status" value="1"/>
</dbReference>
<dbReference type="GO" id="GO:0016887">
    <property type="term" value="F:ATP hydrolysis activity"/>
    <property type="evidence" value="ECO:0007669"/>
    <property type="project" value="InterPro"/>
</dbReference>
<gene>
    <name evidence="5" type="ORF">FAB82_19295</name>
</gene>
<evidence type="ECO:0000313" key="6">
    <source>
        <dbReference type="Proteomes" id="UP000308760"/>
    </source>
</evidence>
<dbReference type="PANTHER" id="PTHR47691:SF3">
    <property type="entry name" value="HTH-TYPE TRANSCRIPTIONAL REGULATOR RV0890C-RELATED"/>
    <property type="match status" value="1"/>
</dbReference>
<dbReference type="Gene3D" id="1.10.10.10">
    <property type="entry name" value="Winged helix-like DNA-binding domain superfamily/Winged helix DNA-binding domain"/>
    <property type="match status" value="1"/>
</dbReference>
<proteinExistence type="inferred from homology"/>
<dbReference type="SMART" id="SM00382">
    <property type="entry name" value="AAA"/>
    <property type="match status" value="1"/>
</dbReference>
<feature type="DNA-binding region" description="OmpR/PhoB-type" evidence="3">
    <location>
        <begin position="1"/>
        <end position="100"/>
    </location>
</feature>
<dbReference type="InterPro" id="IPR011990">
    <property type="entry name" value="TPR-like_helical_dom_sf"/>
</dbReference>
<evidence type="ECO:0000256" key="2">
    <source>
        <dbReference type="ARBA" id="ARBA00023125"/>
    </source>
</evidence>
<dbReference type="Pfam" id="PF25872">
    <property type="entry name" value="HTH_77"/>
    <property type="match status" value="1"/>
</dbReference>
<dbReference type="Pfam" id="PF03704">
    <property type="entry name" value="BTAD"/>
    <property type="match status" value="1"/>
</dbReference>
<dbReference type="GO" id="GO:0003677">
    <property type="term" value="F:DNA binding"/>
    <property type="evidence" value="ECO:0007669"/>
    <property type="project" value="UniProtKB-UniRule"/>
</dbReference>
<accession>A0A4S8Q780</accession>
<dbReference type="Gene3D" id="3.40.50.300">
    <property type="entry name" value="P-loop containing nucleotide triphosphate hydrolases"/>
    <property type="match status" value="1"/>
</dbReference>
<dbReference type="InterPro" id="IPR016032">
    <property type="entry name" value="Sig_transdc_resp-reg_C-effctor"/>
</dbReference>
<feature type="domain" description="OmpR/PhoB-type" evidence="4">
    <location>
        <begin position="1"/>
        <end position="100"/>
    </location>
</feature>
<evidence type="ECO:0000256" key="3">
    <source>
        <dbReference type="PROSITE-ProRule" id="PRU01091"/>
    </source>
</evidence>
<dbReference type="SUPFAM" id="SSF46894">
    <property type="entry name" value="C-terminal effector domain of the bipartite response regulators"/>
    <property type="match status" value="1"/>
</dbReference>
<dbReference type="RefSeq" id="WP_136536166.1">
    <property type="nucleotide sequence ID" value="NZ_STGY01000067.1"/>
</dbReference>
<dbReference type="Pfam" id="PF13401">
    <property type="entry name" value="AAA_22"/>
    <property type="match status" value="1"/>
</dbReference>
<dbReference type="SUPFAM" id="SSF48452">
    <property type="entry name" value="TPR-like"/>
    <property type="match status" value="1"/>
</dbReference>
<dbReference type="EMBL" id="STGY01000067">
    <property type="protein sequence ID" value="THV38582.1"/>
    <property type="molecule type" value="Genomic_DNA"/>
</dbReference>
<dbReference type="InterPro" id="IPR027417">
    <property type="entry name" value="P-loop_NTPase"/>
</dbReference>
<comment type="similarity">
    <text evidence="1">Belongs to the AfsR/DnrI/RedD regulatory family.</text>
</comment>
<protein>
    <submittedName>
        <fullName evidence="5">AfsR/SARP family transcriptional regulator</fullName>
    </submittedName>
</protein>
<dbReference type="AlphaFoldDB" id="A0A4S8Q780"/>
<dbReference type="InterPro" id="IPR001867">
    <property type="entry name" value="OmpR/PhoB-type_DNA-bd"/>
</dbReference>
<dbReference type="InterPro" id="IPR005158">
    <property type="entry name" value="BTAD"/>
</dbReference>
<dbReference type="SMART" id="SM00862">
    <property type="entry name" value="Trans_reg_C"/>
    <property type="match status" value="1"/>
</dbReference>
<dbReference type="PANTHER" id="PTHR47691">
    <property type="entry name" value="REGULATOR-RELATED"/>
    <property type="match status" value="1"/>
</dbReference>
<dbReference type="InterPro" id="IPR003593">
    <property type="entry name" value="AAA+_ATPase"/>
</dbReference>
<organism evidence="5 6">
    <name type="scientific">Glycomyces buryatensis</name>
    <dbReference type="NCBI Taxonomy" id="2570927"/>
    <lineage>
        <taxon>Bacteria</taxon>
        <taxon>Bacillati</taxon>
        <taxon>Actinomycetota</taxon>
        <taxon>Actinomycetes</taxon>
        <taxon>Glycomycetales</taxon>
        <taxon>Glycomycetaceae</taxon>
        <taxon>Glycomyces</taxon>
    </lineage>
</organism>
<dbReference type="PROSITE" id="PS51755">
    <property type="entry name" value="OMPR_PHOB"/>
    <property type="match status" value="1"/>
</dbReference>
<evidence type="ECO:0000256" key="1">
    <source>
        <dbReference type="ARBA" id="ARBA00005820"/>
    </source>
</evidence>
<dbReference type="Gene3D" id="1.25.40.10">
    <property type="entry name" value="Tetratricopeptide repeat domain"/>
    <property type="match status" value="2"/>
</dbReference>
<dbReference type="Proteomes" id="UP000308760">
    <property type="component" value="Unassembled WGS sequence"/>
</dbReference>
<dbReference type="SMART" id="SM01043">
    <property type="entry name" value="BTAD"/>
    <property type="match status" value="1"/>
</dbReference>
<dbReference type="GO" id="GO:0006355">
    <property type="term" value="P:regulation of DNA-templated transcription"/>
    <property type="evidence" value="ECO:0007669"/>
    <property type="project" value="InterPro"/>
</dbReference>
<dbReference type="InterPro" id="IPR058852">
    <property type="entry name" value="HTH_77"/>
</dbReference>
<evidence type="ECO:0000313" key="5">
    <source>
        <dbReference type="EMBL" id="THV38582.1"/>
    </source>
</evidence>
<name>A0A4S8Q780_9ACTN</name>
<keyword evidence="6" id="KW-1185">Reference proteome</keyword>
<reference evidence="5 6" key="2">
    <citation type="submission" date="2019-05" db="EMBL/GenBank/DDBJ databases">
        <title>Glycomyces buryatensis sp. nov.</title>
        <authorList>
            <person name="Nikitina E."/>
        </authorList>
    </citation>
    <scope>NUCLEOTIDE SEQUENCE [LARGE SCALE GENOMIC DNA]</scope>
    <source>
        <strain evidence="5 6">18</strain>
    </source>
</reference>
<dbReference type="GO" id="GO:0000160">
    <property type="term" value="P:phosphorelay signal transduction system"/>
    <property type="evidence" value="ECO:0007669"/>
    <property type="project" value="InterPro"/>
</dbReference>
<dbReference type="PRINTS" id="PR00364">
    <property type="entry name" value="DISEASERSIST"/>
</dbReference>
<dbReference type="OrthoDB" id="499349at2"/>
<reference evidence="6" key="1">
    <citation type="submission" date="2019-04" db="EMBL/GenBank/DDBJ databases">
        <title>Nocardioides xinjiangensis sp. nov.</title>
        <authorList>
            <person name="Liu S."/>
        </authorList>
    </citation>
    <scope>NUCLEOTIDE SEQUENCE [LARGE SCALE GENOMIC DNA]</scope>
    <source>
        <strain evidence="6">18</strain>
    </source>
</reference>
<comment type="caution">
    <text evidence="5">The sequence shown here is derived from an EMBL/GenBank/DDBJ whole genome shotgun (WGS) entry which is preliminary data.</text>
</comment>
<dbReference type="InterPro" id="IPR036388">
    <property type="entry name" value="WH-like_DNA-bd_sf"/>
</dbReference>
<dbReference type="CDD" id="cd15831">
    <property type="entry name" value="BTAD"/>
    <property type="match status" value="1"/>
</dbReference>
<keyword evidence="2 3" id="KW-0238">DNA-binding</keyword>
<sequence length="955" mass="103706">MRVDLLGPLRVRDDSGAEIAVPAGRQRALLIRLAQEPGRLVPAAVLIDALWPGEPPANAPGALQTQVSRLRGRIGDRLAADSGGYRLTDTATDAAEFERLAAQTETAAREQDAGTVRHLAGRALELWRGPALAGVADLPFAEAEATRLTARREAVAALLVEARLELEGAAAVLAELAARHGADPLSEPDAGRYMRALAASGRQAEALDVYEKLRSRLADELGIDPSPALARAHLDVLRGIETAPAAETVSHLPRPLTDCIGREHDLTALRDLVDANRLVTLTGPGGTGKTRLVIEAGHRIEQEGTGVRLVELAPVNDAGRLDDVFLDALGLSEPALSKRNVDARERLAEALRNRRMVLIVDNCEHLIDAVAALAAHLLPRAPVLRMLATSREPLGLTGEAVFNLGPLSTPDSATAADAASHSAVRLFVERGRQSDSSFALSAANAGTVVGICAALDGLPLSIELAAARLRSMSLEDLASRLDDRFTLLNRGDRTAAPRQRSLRGVVDWSWDLLDEHERRVLARLSVFNGGADLDAACEVCSADADDIRSLVDKSLVQRLPRGRYRLLETVREYSAERLAEFGETARAYLAHAEYFARLAERAAPYLQRAEQVEWLDRLAADHENLTAAIRRMIAAGNARLAHQAVVPISWYWWMRGYRKEGQELSFQVRDMEGPVEPVHRAGAHLAGMWALWSGLLDPDEVAAGYAEAERIIEEHDLYEVDPLLKMVPVLRALLSGDETALRAVGAGLDRERDAHVRGMVLLFCSEYSARAGKPEQALAELTESNAIFTALGERFGIIMSLQALASTRTAEGDHVEARRMLLSALEAESELGADRSDSVIVENVWRIDAEFGADPEAVLAQMRVEEEGARQIGNFENVIGARTSAAVCLRRLGKLTEARDELLAAEAGLPEYINFSEVSLRLYRHLAEVARELGDRELEARAAEKAEGSLWPFTL</sequence>